<reference evidence="2" key="1">
    <citation type="journal article" date="2014" name="Front. Microbiol.">
        <title>High frequency of phylogenetically diverse reductive dehalogenase-homologous genes in deep subseafloor sedimentary metagenomes.</title>
        <authorList>
            <person name="Kawai M."/>
            <person name="Futagami T."/>
            <person name="Toyoda A."/>
            <person name="Takaki Y."/>
            <person name="Nishi S."/>
            <person name="Hori S."/>
            <person name="Arai W."/>
            <person name="Tsubouchi T."/>
            <person name="Morono Y."/>
            <person name="Uchiyama I."/>
            <person name="Ito T."/>
            <person name="Fujiyama A."/>
            <person name="Inagaki F."/>
            <person name="Takami H."/>
        </authorList>
    </citation>
    <scope>NUCLEOTIDE SEQUENCE</scope>
    <source>
        <strain evidence="2">Expedition CK06-06</strain>
    </source>
</reference>
<dbReference type="EMBL" id="BARU01027692">
    <property type="protein sequence ID" value="GAH75891.1"/>
    <property type="molecule type" value="Genomic_DNA"/>
</dbReference>
<feature type="non-terminal residue" evidence="2">
    <location>
        <position position="1"/>
    </location>
</feature>
<name>X1I0F3_9ZZZZ</name>
<sequence>QQLEHLPIQPNIERTEKMLFSKMLAHYVENGFKIRYDATNFYNLLSDNFTELDEYWFLDSQIKDYNEWKSGLSLDQMKEVLGGQQVLFVSDEKSAITWVYNFLHTPRDYSEIYTAYQQVATITEDVVPEPRELLDNNFILENGKYRRPVSREEKEEINKNRERELERAFNKLLRQTKEQKGKIRNVRQEALVHGFTKCYQEGRYQDILTVANKLHAKTLESSGDIMDFVDIARIKTAGEKEVENYK</sequence>
<proteinExistence type="predicted"/>
<accession>X1I0F3</accession>
<protein>
    <submittedName>
        <fullName evidence="2">Uncharacterized protein</fullName>
    </submittedName>
</protein>
<gene>
    <name evidence="2" type="ORF">S03H2_44298</name>
</gene>
<feature type="coiled-coil region" evidence="1">
    <location>
        <begin position="151"/>
        <end position="178"/>
    </location>
</feature>
<organism evidence="2">
    <name type="scientific">marine sediment metagenome</name>
    <dbReference type="NCBI Taxonomy" id="412755"/>
    <lineage>
        <taxon>unclassified sequences</taxon>
        <taxon>metagenomes</taxon>
        <taxon>ecological metagenomes</taxon>
    </lineage>
</organism>
<evidence type="ECO:0000256" key="1">
    <source>
        <dbReference type="SAM" id="Coils"/>
    </source>
</evidence>
<keyword evidence="1" id="KW-0175">Coiled coil</keyword>
<dbReference type="AlphaFoldDB" id="X1I0F3"/>
<comment type="caution">
    <text evidence="2">The sequence shown here is derived from an EMBL/GenBank/DDBJ whole genome shotgun (WGS) entry which is preliminary data.</text>
</comment>
<evidence type="ECO:0000313" key="2">
    <source>
        <dbReference type="EMBL" id="GAH75891.1"/>
    </source>
</evidence>